<evidence type="ECO:0000256" key="1">
    <source>
        <dbReference type="ARBA" id="ARBA00007274"/>
    </source>
</evidence>
<sequence length="158" mass="17551">MKESISILKRIISPSYWGLYNYRIANFLYMSEFLRPLYYFYFPIWRLISLITGIEIYGKTFIGKNLRVVHFGGIFINPQSKIGDNCTTYNNVIIGSREYTGGESPIIGNNVRIGSGAKILGGIIIGDNVDIGANAVVIKDVPSNVIVGGVPARILKEK</sequence>
<dbReference type="GO" id="GO:0006535">
    <property type="term" value="P:cysteine biosynthetic process from serine"/>
    <property type="evidence" value="ECO:0007669"/>
    <property type="project" value="InterPro"/>
</dbReference>
<comment type="similarity">
    <text evidence="1">Belongs to the transferase hexapeptide repeat family.</text>
</comment>
<name>A0A117M0M7_9BACT</name>
<dbReference type="GO" id="GO:0009001">
    <property type="term" value="F:serine O-acetyltransferase activity"/>
    <property type="evidence" value="ECO:0007669"/>
    <property type="project" value="InterPro"/>
</dbReference>
<dbReference type="InterPro" id="IPR005881">
    <property type="entry name" value="Ser_O-AcTrfase"/>
</dbReference>
<dbReference type="GO" id="GO:0005737">
    <property type="term" value="C:cytoplasm"/>
    <property type="evidence" value="ECO:0007669"/>
    <property type="project" value="InterPro"/>
</dbReference>
<dbReference type="PATRIC" id="fig|1641389.3.peg.741"/>
<dbReference type="EMBL" id="LGGO01000002">
    <property type="protein sequence ID" value="KUK77844.1"/>
    <property type="molecule type" value="Genomic_DNA"/>
</dbReference>
<dbReference type="CDD" id="cd03354">
    <property type="entry name" value="LbH_SAT"/>
    <property type="match status" value="1"/>
</dbReference>
<dbReference type="InterPro" id="IPR045304">
    <property type="entry name" value="LbH_SAT"/>
</dbReference>
<evidence type="ECO:0000313" key="6">
    <source>
        <dbReference type="Proteomes" id="UP000053904"/>
    </source>
</evidence>
<dbReference type="InterPro" id="IPR001451">
    <property type="entry name" value="Hexapep"/>
</dbReference>
<evidence type="ECO:0000256" key="4">
    <source>
        <dbReference type="ARBA" id="ARBA00023315"/>
    </source>
</evidence>
<dbReference type="Gene3D" id="2.160.10.10">
    <property type="entry name" value="Hexapeptide repeat proteins"/>
    <property type="match status" value="1"/>
</dbReference>
<accession>A0A117M0M7</accession>
<reference evidence="6" key="1">
    <citation type="journal article" date="2015" name="MBio">
        <title>Genome-Resolved Metagenomic Analysis Reveals Roles for Candidate Phyla and Other Microbial Community Members in Biogeochemical Transformations in Oil Reservoirs.</title>
        <authorList>
            <person name="Hu P."/>
            <person name="Tom L."/>
            <person name="Singh A."/>
            <person name="Thomas B.C."/>
            <person name="Baker B.J."/>
            <person name="Piceno Y.M."/>
            <person name="Andersen G.L."/>
            <person name="Banfield J.F."/>
        </authorList>
    </citation>
    <scope>NUCLEOTIDE SEQUENCE [LARGE SCALE GENOMIC DNA]</scope>
</reference>
<dbReference type="Pfam" id="PF00132">
    <property type="entry name" value="Hexapep"/>
    <property type="match status" value="1"/>
</dbReference>
<proteinExistence type="inferred from homology"/>
<dbReference type="AlphaFoldDB" id="A0A117M0M7"/>
<evidence type="ECO:0000313" key="5">
    <source>
        <dbReference type="EMBL" id="KUK77844.1"/>
    </source>
</evidence>
<evidence type="ECO:0000256" key="3">
    <source>
        <dbReference type="ARBA" id="ARBA00022737"/>
    </source>
</evidence>
<dbReference type="PIRSF" id="PIRSF000441">
    <property type="entry name" value="CysE"/>
    <property type="match status" value="1"/>
</dbReference>
<dbReference type="PROSITE" id="PS00101">
    <property type="entry name" value="HEXAPEP_TRANSFERASES"/>
    <property type="match status" value="1"/>
</dbReference>
<dbReference type="PANTHER" id="PTHR42811">
    <property type="entry name" value="SERINE ACETYLTRANSFERASE"/>
    <property type="match status" value="1"/>
</dbReference>
<dbReference type="InterPro" id="IPR018357">
    <property type="entry name" value="Hexapep_transf_CS"/>
</dbReference>
<gene>
    <name evidence="5" type="ORF">XD93_0031</name>
</gene>
<keyword evidence="4" id="KW-0012">Acyltransferase</keyword>
<keyword evidence="2 5" id="KW-0808">Transferase</keyword>
<dbReference type="InterPro" id="IPR011004">
    <property type="entry name" value="Trimer_LpxA-like_sf"/>
</dbReference>
<dbReference type="SUPFAM" id="SSF51161">
    <property type="entry name" value="Trimeric LpxA-like enzymes"/>
    <property type="match status" value="1"/>
</dbReference>
<evidence type="ECO:0000256" key="2">
    <source>
        <dbReference type="ARBA" id="ARBA00022679"/>
    </source>
</evidence>
<protein>
    <submittedName>
        <fullName evidence="5">Serine acetyltransferase</fullName>
    </submittedName>
</protein>
<organism evidence="5 6">
    <name type="scientific">candidate division WS6 bacterium 34_10</name>
    <dbReference type="NCBI Taxonomy" id="1641389"/>
    <lineage>
        <taxon>Bacteria</taxon>
        <taxon>Candidatus Dojkabacteria</taxon>
    </lineage>
</organism>
<keyword evidence="3" id="KW-0677">Repeat</keyword>
<comment type="caution">
    <text evidence="5">The sequence shown here is derived from an EMBL/GenBank/DDBJ whole genome shotgun (WGS) entry which is preliminary data.</text>
</comment>
<dbReference type="Proteomes" id="UP000053904">
    <property type="component" value="Unassembled WGS sequence"/>
</dbReference>